<proteinExistence type="predicted"/>
<accession>A0A9P6FVE1</accession>
<dbReference type="Proteomes" id="UP000780801">
    <property type="component" value="Unassembled WGS sequence"/>
</dbReference>
<evidence type="ECO:0000313" key="1">
    <source>
        <dbReference type="EMBL" id="KAF9581406.1"/>
    </source>
</evidence>
<reference evidence="1" key="1">
    <citation type="journal article" date="2020" name="Fungal Divers.">
        <title>Resolving the Mortierellaceae phylogeny through synthesis of multi-gene phylogenetics and phylogenomics.</title>
        <authorList>
            <person name="Vandepol N."/>
            <person name="Liber J."/>
            <person name="Desiro A."/>
            <person name="Na H."/>
            <person name="Kennedy M."/>
            <person name="Barry K."/>
            <person name="Grigoriev I.V."/>
            <person name="Miller A.N."/>
            <person name="O'Donnell K."/>
            <person name="Stajich J.E."/>
            <person name="Bonito G."/>
        </authorList>
    </citation>
    <scope>NUCLEOTIDE SEQUENCE</scope>
    <source>
        <strain evidence="1">KOD1015</strain>
    </source>
</reference>
<organism evidence="1 2">
    <name type="scientific">Lunasporangiospora selenospora</name>
    <dbReference type="NCBI Taxonomy" id="979761"/>
    <lineage>
        <taxon>Eukaryota</taxon>
        <taxon>Fungi</taxon>
        <taxon>Fungi incertae sedis</taxon>
        <taxon>Mucoromycota</taxon>
        <taxon>Mortierellomycotina</taxon>
        <taxon>Mortierellomycetes</taxon>
        <taxon>Mortierellales</taxon>
        <taxon>Mortierellaceae</taxon>
        <taxon>Lunasporangiospora</taxon>
    </lineage>
</organism>
<dbReference type="AlphaFoldDB" id="A0A9P6FVE1"/>
<sequence length="134" mass="15433">MGFTYIFQDLEEQLEQPAFWNQLSRLTQLQALIIGWGSQSSSQFNSVAFSLDNGLKLLAPLKRLVHFESGSSLNWHEKEVEWAIQTWPSLCSIQGKVQQDEEICDELWKRLHSAGISLRGYGGHVWDFIDSEFE</sequence>
<keyword evidence="2" id="KW-1185">Reference proteome</keyword>
<name>A0A9P6FVE1_9FUNG</name>
<protein>
    <submittedName>
        <fullName evidence="1">Uncharacterized protein</fullName>
    </submittedName>
</protein>
<dbReference type="EMBL" id="JAABOA010001508">
    <property type="protein sequence ID" value="KAF9581406.1"/>
    <property type="molecule type" value="Genomic_DNA"/>
</dbReference>
<gene>
    <name evidence="1" type="ORF">BGW38_001591</name>
</gene>
<evidence type="ECO:0000313" key="2">
    <source>
        <dbReference type="Proteomes" id="UP000780801"/>
    </source>
</evidence>
<comment type="caution">
    <text evidence="1">The sequence shown here is derived from an EMBL/GenBank/DDBJ whole genome shotgun (WGS) entry which is preliminary data.</text>
</comment>
<dbReference type="OrthoDB" id="2448743at2759"/>